<dbReference type="Proteomes" id="UP000440820">
    <property type="component" value="Chromosome"/>
</dbReference>
<gene>
    <name evidence="1" type="ORF">GPA05_20905</name>
</gene>
<dbReference type="EMBL" id="CP047044">
    <property type="protein sequence ID" value="QHA19384.1"/>
    <property type="molecule type" value="Genomic_DNA"/>
</dbReference>
<reference evidence="1 2" key="1">
    <citation type="submission" date="2019-12" db="EMBL/GenBank/DDBJ databases">
        <title>Bacillus toyonensis BV-17 genome.</title>
        <authorList>
            <person name="Chen J."/>
        </authorList>
    </citation>
    <scope>NUCLEOTIDE SEQUENCE [LARGE SCALE GENOMIC DNA]</scope>
    <source>
        <strain evidence="1 2">BV-17</strain>
    </source>
</reference>
<protein>
    <submittedName>
        <fullName evidence="1">Uncharacterized protein</fullName>
    </submittedName>
</protein>
<keyword evidence="2" id="KW-1185">Reference proteome</keyword>
<dbReference type="RefSeq" id="WP_220553890.1">
    <property type="nucleotide sequence ID" value="NZ_JAIEZS010000046.1"/>
</dbReference>
<sequence length="421" mass="49162">MELHNINELTDPQQDNLMNLLKETSGAHLEKIKIKYGIANKKTKALVHQEIWNSLLTGLIPLPDFMSWLCSCNLEGNNSIFVYEPTDQKVFKNNSLEKLYKKLQSKLTPLYKINKDTLKTIELVDLQVLNESKQLLITFAAPSQLQIKDRDNSTTRLEREIYFAYFILDYTYEHIVLLMHPTANLISIGGETKKEWDDLTWILLNAYKDHIFSFISTDPEWVVDSLYEITEEYFNHNNPQIDKKMSEIRENFIPALLDNIKSVDSSFENEEYILRFERSLENIFENELINSYGAINKHLPFEVFLQESDKGITQFKTNSRGQALNYADAGEFVKLMWNHGDIVSLGITYIEKDENDLVKRHSYKVTKTSKYYSFKKTNTTGTKKEVIDYVLRVFDEYKQKVQSPLSDAGEIEQRTYDAENE</sequence>
<evidence type="ECO:0000313" key="1">
    <source>
        <dbReference type="EMBL" id="QHA19384.1"/>
    </source>
</evidence>
<evidence type="ECO:0000313" key="2">
    <source>
        <dbReference type="Proteomes" id="UP000440820"/>
    </source>
</evidence>
<name>A0ABX6GCF4_9BACI</name>
<accession>A0ABX6GCF4</accession>
<organism evidence="1 2">
    <name type="scientific">Bacillus toyonensis</name>
    <dbReference type="NCBI Taxonomy" id="155322"/>
    <lineage>
        <taxon>Bacteria</taxon>
        <taxon>Bacillati</taxon>
        <taxon>Bacillota</taxon>
        <taxon>Bacilli</taxon>
        <taxon>Bacillales</taxon>
        <taxon>Bacillaceae</taxon>
        <taxon>Bacillus</taxon>
        <taxon>Bacillus cereus group</taxon>
    </lineage>
</organism>
<proteinExistence type="predicted"/>